<accession>A0A497EJC1</accession>
<dbReference type="InterPro" id="IPR032466">
    <property type="entry name" value="Metal_Hydrolase"/>
</dbReference>
<evidence type="ECO:0000256" key="1">
    <source>
        <dbReference type="ARBA" id="ARBA00022801"/>
    </source>
</evidence>
<dbReference type="Pfam" id="PF01979">
    <property type="entry name" value="Amidohydro_1"/>
    <property type="match status" value="1"/>
</dbReference>
<feature type="non-terminal residue" evidence="3">
    <location>
        <position position="1"/>
    </location>
</feature>
<dbReference type="GO" id="GO:0016810">
    <property type="term" value="F:hydrolase activity, acting on carbon-nitrogen (but not peptide) bonds"/>
    <property type="evidence" value="ECO:0007669"/>
    <property type="project" value="InterPro"/>
</dbReference>
<evidence type="ECO:0000313" key="3">
    <source>
        <dbReference type="EMBL" id="RLE45891.1"/>
    </source>
</evidence>
<dbReference type="InterPro" id="IPR011059">
    <property type="entry name" value="Metal-dep_hydrolase_composite"/>
</dbReference>
<gene>
    <name evidence="3" type="ORF">DRJ31_10660</name>
</gene>
<dbReference type="InterPro" id="IPR050287">
    <property type="entry name" value="MTA/SAH_deaminase"/>
</dbReference>
<dbReference type="InterPro" id="IPR006680">
    <property type="entry name" value="Amidohydro-rel"/>
</dbReference>
<evidence type="ECO:0000313" key="4">
    <source>
        <dbReference type="Proteomes" id="UP000278475"/>
    </source>
</evidence>
<dbReference type="SUPFAM" id="SSF51338">
    <property type="entry name" value="Composite domain of metallo-dependent hydrolases"/>
    <property type="match status" value="1"/>
</dbReference>
<dbReference type="PANTHER" id="PTHR43794:SF11">
    <property type="entry name" value="AMIDOHYDROLASE-RELATED DOMAIN-CONTAINING PROTEIN"/>
    <property type="match status" value="1"/>
</dbReference>
<dbReference type="AlphaFoldDB" id="A0A497EJC1"/>
<dbReference type="CDD" id="cd01298">
    <property type="entry name" value="ATZ_TRZ_like"/>
    <property type="match status" value="1"/>
</dbReference>
<reference evidence="3 4" key="1">
    <citation type="submission" date="2018-06" db="EMBL/GenBank/DDBJ databases">
        <title>Extensive metabolic versatility and redundancy in microbially diverse, dynamic hydrothermal sediments.</title>
        <authorList>
            <person name="Dombrowski N."/>
            <person name="Teske A."/>
            <person name="Baker B.J."/>
        </authorList>
    </citation>
    <scope>NUCLEOTIDE SEQUENCE [LARGE SCALE GENOMIC DNA]</scope>
    <source>
        <strain evidence="3">B66_G16</strain>
    </source>
</reference>
<sequence length="340" mass="38295">VEARLTPEIVYAGSKLAIYEMLSTGTTAFIDMYFFPDETAKAAKELGIRAKLGPPILGLDANLDALKKEIITFAKNYERDELIKPFINVHSIYACPLEALDLSKNLSEELNLDIQIHVSETRKEVFDCKKKYGVFPVELLGKRGFLSERVQMVHLGWITSWEIGLIRKRNAKVTHCPTSNMKLATAGFFPFKEMHDMGITIGIGTDGAASNNCLDMFREMKNAVLLQRNNYWNTDLKAYHVLQAATVNGAKIFGINSGKIAPGYLADLIIINPYSPNLQPIRNDNLISNIVYSAIGTNVEITIVNGKIVYDSRNREQIERIREEIKQIGEKINEFIIQEH</sequence>
<proteinExistence type="predicted"/>
<name>A0A497EJC1_9CREN</name>
<dbReference type="Gene3D" id="3.20.20.140">
    <property type="entry name" value="Metal-dependent hydrolases"/>
    <property type="match status" value="1"/>
</dbReference>
<dbReference type="Gene3D" id="2.30.40.10">
    <property type="entry name" value="Urease, subunit C, domain 1"/>
    <property type="match status" value="1"/>
</dbReference>
<feature type="domain" description="Amidohydrolase-related" evidence="2">
    <location>
        <begin position="5"/>
        <end position="309"/>
    </location>
</feature>
<dbReference type="SUPFAM" id="SSF51556">
    <property type="entry name" value="Metallo-dependent hydrolases"/>
    <property type="match status" value="1"/>
</dbReference>
<dbReference type="EMBL" id="QMQV01000221">
    <property type="protein sequence ID" value="RLE45891.1"/>
    <property type="molecule type" value="Genomic_DNA"/>
</dbReference>
<organism evidence="3 4">
    <name type="scientific">Thermoproteota archaeon</name>
    <dbReference type="NCBI Taxonomy" id="2056631"/>
    <lineage>
        <taxon>Archaea</taxon>
        <taxon>Thermoproteota</taxon>
    </lineage>
</organism>
<comment type="caution">
    <text evidence="3">The sequence shown here is derived from an EMBL/GenBank/DDBJ whole genome shotgun (WGS) entry which is preliminary data.</text>
</comment>
<dbReference type="PANTHER" id="PTHR43794">
    <property type="entry name" value="AMINOHYDROLASE SSNA-RELATED"/>
    <property type="match status" value="1"/>
</dbReference>
<protein>
    <submittedName>
        <fullName evidence="3">Amidohydrolase</fullName>
    </submittedName>
</protein>
<evidence type="ECO:0000259" key="2">
    <source>
        <dbReference type="Pfam" id="PF01979"/>
    </source>
</evidence>
<keyword evidence="1" id="KW-0378">Hydrolase</keyword>
<dbReference type="Proteomes" id="UP000278475">
    <property type="component" value="Unassembled WGS sequence"/>
</dbReference>